<evidence type="ECO:0000313" key="3">
    <source>
        <dbReference type="Proteomes" id="UP000177870"/>
    </source>
</evidence>
<dbReference type="Gene3D" id="3.40.50.2000">
    <property type="entry name" value="Glycogen Phosphorylase B"/>
    <property type="match status" value="2"/>
</dbReference>
<dbReference type="Proteomes" id="UP000177870">
    <property type="component" value="Chromosome"/>
</dbReference>
<dbReference type="Pfam" id="PF13692">
    <property type="entry name" value="Glyco_trans_1_4"/>
    <property type="match status" value="1"/>
</dbReference>
<dbReference type="GO" id="GO:0016757">
    <property type="term" value="F:glycosyltransferase activity"/>
    <property type="evidence" value="ECO:0007669"/>
    <property type="project" value="TreeGrafter"/>
</dbReference>
<protein>
    <submittedName>
        <fullName evidence="2">Glycosyl transferase family 1</fullName>
    </submittedName>
</protein>
<dbReference type="InterPro" id="IPR028098">
    <property type="entry name" value="Glyco_trans_4-like_N"/>
</dbReference>
<dbReference type="RefSeq" id="WP_070393539.1">
    <property type="nucleotide sequence ID" value="NZ_CP017599.1"/>
</dbReference>
<dbReference type="PANTHER" id="PTHR12526:SF600">
    <property type="entry name" value="GLYCOSYL TRANSFERASE GROUP 1"/>
    <property type="match status" value="1"/>
</dbReference>
<dbReference type="Pfam" id="PF13439">
    <property type="entry name" value="Glyco_transf_4"/>
    <property type="match status" value="1"/>
</dbReference>
<gene>
    <name evidence="2" type="ORF">BJP34_18040</name>
</gene>
<dbReference type="KEGG" id="mpro:BJP34_18040"/>
<keyword evidence="2" id="KW-0808">Transferase</keyword>
<evidence type="ECO:0000259" key="1">
    <source>
        <dbReference type="Pfam" id="PF13439"/>
    </source>
</evidence>
<dbReference type="STRING" id="1458985.BJP34_18040"/>
<reference evidence="3" key="1">
    <citation type="submission" date="2016-10" db="EMBL/GenBank/DDBJ databases">
        <title>Comparative genomics uncovers the prolific and rare metabolic potential of the cyanobacterial genus Moorea.</title>
        <authorList>
            <person name="Leao T."/>
            <person name="Castelao G."/>
            <person name="Korobeynikov A."/>
            <person name="Monroe E.A."/>
            <person name="Podell S."/>
            <person name="Glukhov E."/>
            <person name="Allen E."/>
            <person name="Gerwick W.H."/>
            <person name="Gerwick L."/>
        </authorList>
    </citation>
    <scope>NUCLEOTIDE SEQUENCE [LARGE SCALE GENOMIC DNA]</scope>
    <source>
        <strain evidence="3">PAL-8-15-08-1</strain>
    </source>
</reference>
<dbReference type="AlphaFoldDB" id="A0A1D8TTX1"/>
<feature type="domain" description="Glycosyltransferase subfamily 4-like N-terminal" evidence="1">
    <location>
        <begin position="17"/>
        <end position="218"/>
    </location>
</feature>
<sequence length="409" mass="45694">MKILMLSATFPYPPTRGGTQVRTFNLLKHLKLSHDITMITQRSEDVTDQEVEKLGKWVDELVVFPQPKPCDPSGGIWGKVKRFSNFIRQGIPPSVLHLYSREIQQWMDEAVAAGRFDIITCEHSVNEIYVRPEWRQQLGTVVNIHSSVYGTFRNQLETGTSENQLRDQLNLPLLRRYEERYCAKFTGLVVTTPEDQSQIAAYKPSGKIVVIPNGVDLTQFPQRTADPGGHRIVFIGAMDNRANIDAVSFFSLEVFPAIKERYRDASLDLVGARPVPAVLELAALSGITVTGRVPSMVEYLHQATICVVPMRTGFGIKNKTLEAMAGGVPVVGSDRGLEGLAVDGANTPLRALRANHVKEYISAITRLFEDPQLRAKLSQNGRLLIEDEYTWDRAGQCYEQALSQSLVRS</sequence>
<dbReference type="SUPFAM" id="SSF53756">
    <property type="entry name" value="UDP-Glycosyltransferase/glycogen phosphorylase"/>
    <property type="match status" value="1"/>
</dbReference>
<proteinExistence type="predicted"/>
<name>A0A1D8TTX1_9CYAN</name>
<organism evidence="2 3">
    <name type="scientific">Moorena producens PAL-8-15-08-1</name>
    <dbReference type="NCBI Taxonomy" id="1458985"/>
    <lineage>
        <taxon>Bacteria</taxon>
        <taxon>Bacillati</taxon>
        <taxon>Cyanobacteriota</taxon>
        <taxon>Cyanophyceae</taxon>
        <taxon>Coleofasciculales</taxon>
        <taxon>Coleofasciculaceae</taxon>
        <taxon>Moorena</taxon>
    </lineage>
</organism>
<accession>A0A1D8TTX1</accession>
<dbReference type="OrthoDB" id="9807209at2"/>
<evidence type="ECO:0000313" key="2">
    <source>
        <dbReference type="EMBL" id="AOX01089.1"/>
    </source>
</evidence>
<dbReference type="CDD" id="cd03801">
    <property type="entry name" value="GT4_PimA-like"/>
    <property type="match status" value="1"/>
</dbReference>
<dbReference type="EMBL" id="CP017599">
    <property type="protein sequence ID" value="AOX01089.1"/>
    <property type="molecule type" value="Genomic_DNA"/>
</dbReference>
<dbReference type="PANTHER" id="PTHR12526">
    <property type="entry name" value="GLYCOSYLTRANSFERASE"/>
    <property type="match status" value="1"/>
</dbReference>